<feature type="region of interest" description="Disordered" evidence="1">
    <location>
        <begin position="189"/>
        <end position="208"/>
    </location>
</feature>
<evidence type="ECO:0000256" key="1">
    <source>
        <dbReference type="SAM" id="MobiDB-lite"/>
    </source>
</evidence>
<feature type="domain" description="Transglycosylase SLT" evidence="2">
    <location>
        <begin position="299"/>
        <end position="377"/>
    </location>
</feature>
<feature type="region of interest" description="Disordered" evidence="1">
    <location>
        <begin position="213"/>
        <end position="279"/>
    </location>
</feature>
<dbReference type="CDD" id="cd13402">
    <property type="entry name" value="LT_TF-like"/>
    <property type="match status" value="1"/>
</dbReference>
<dbReference type="InterPro" id="IPR010310">
    <property type="entry name" value="T7SS_ESAT-6-like"/>
</dbReference>
<dbReference type="Gene3D" id="1.10.530.10">
    <property type="match status" value="1"/>
</dbReference>
<evidence type="ECO:0000313" key="3">
    <source>
        <dbReference type="EMBL" id="MEJ2888682.1"/>
    </source>
</evidence>
<comment type="caution">
    <text evidence="3">The sequence shown here is derived from an EMBL/GenBank/DDBJ whole genome shotgun (WGS) entry which is preliminary data.</text>
</comment>
<dbReference type="Gene3D" id="1.10.287.1060">
    <property type="entry name" value="ESAT-6-like"/>
    <property type="match status" value="1"/>
</dbReference>
<dbReference type="Pfam" id="PF01464">
    <property type="entry name" value="SLT"/>
    <property type="match status" value="1"/>
</dbReference>
<dbReference type="Pfam" id="PF06013">
    <property type="entry name" value="WXG100"/>
    <property type="match status" value="1"/>
</dbReference>
<reference evidence="3 4" key="1">
    <citation type="submission" date="2024-03" db="EMBL/GenBank/DDBJ databases">
        <title>Actinomycetospora sp. OC33-EN06, a novel actinomycete isolated from wild orchid (Aerides multiflora).</title>
        <authorList>
            <person name="Suriyachadkun C."/>
        </authorList>
    </citation>
    <scope>NUCLEOTIDE SEQUENCE [LARGE SCALE GENOMIC DNA]</scope>
    <source>
        <strain evidence="3 4">OC33-EN06</strain>
    </source>
</reference>
<dbReference type="SUPFAM" id="SSF53955">
    <property type="entry name" value="Lysozyme-like"/>
    <property type="match status" value="1"/>
</dbReference>
<dbReference type="InterPro" id="IPR036689">
    <property type="entry name" value="ESAT-6-like_sf"/>
</dbReference>
<feature type="compositionally biased region" description="Low complexity" evidence="1">
    <location>
        <begin position="226"/>
        <end position="239"/>
    </location>
</feature>
<sequence>MPADVEGQLAAEPAAAELAAIAGRLRTVDPAAVRAMAAQVGSIGDGVGGSVRTVGNGAAAVDGRWEGEGAQAFGTWVEAFRTAGERDRQAITDAGTALEQAGTTLEGLQREVDQQVSQALALAAAARQQAAATPDAPPGLADGMAGHALRGPTEAARAAVERAEAELTGVATRLRGLADGLTGFTTLAGPDAATMAPPPGFPLTWRPVETPTETDAAAARDGEGTGRTTGAGASSSADGDGAGGSGTGAGGSGAGAGGGGSTEATPLPAGTGKAPPGEVGDWIREAMAILAANGVPPEKMDPAAIATIIEHESGGDPDAINNWDSNATKGTPSQGLMQTIGPTFDAHKLPGHDDIRNPIDNIIAGVRYAIERYGSVSQVPGVVAEARGEAYVGY</sequence>
<protein>
    <submittedName>
        <fullName evidence="3">Transglycosylase SLT domain-containing protein</fullName>
    </submittedName>
</protein>
<keyword evidence="4" id="KW-1185">Reference proteome</keyword>
<organism evidence="3 4">
    <name type="scientific">Actinomycetospora aeridis</name>
    <dbReference type="NCBI Taxonomy" id="3129231"/>
    <lineage>
        <taxon>Bacteria</taxon>
        <taxon>Bacillati</taxon>
        <taxon>Actinomycetota</taxon>
        <taxon>Actinomycetes</taxon>
        <taxon>Pseudonocardiales</taxon>
        <taxon>Pseudonocardiaceae</taxon>
        <taxon>Actinomycetospora</taxon>
    </lineage>
</organism>
<evidence type="ECO:0000259" key="2">
    <source>
        <dbReference type="Pfam" id="PF01464"/>
    </source>
</evidence>
<dbReference type="InterPro" id="IPR023346">
    <property type="entry name" value="Lysozyme-like_dom_sf"/>
</dbReference>
<name>A0ABU8N9V9_9PSEU</name>
<feature type="compositionally biased region" description="Gly residues" evidence="1">
    <location>
        <begin position="240"/>
        <end position="261"/>
    </location>
</feature>
<proteinExistence type="predicted"/>
<dbReference type="Proteomes" id="UP001370100">
    <property type="component" value="Unassembled WGS sequence"/>
</dbReference>
<dbReference type="RefSeq" id="WP_337715474.1">
    <property type="nucleotide sequence ID" value="NZ_JBBEGL010000005.1"/>
</dbReference>
<dbReference type="InterPro" id="IPR008258">
    <property type="entry name" value="Transglycosylase_SLT_dom_1"/>
</dbReference>
<gene>
    <name evidence="3" type="ORF">WCD41_19645</name>
</gene>
<dbReference type="SUPFAM" id="SSF140453">
    <property type="entry name" value="EsxAB dimer-like"/>
    <property type="match status" value="1"/>
</dbReference>
<evidence type="ECO:0000313" key="4">
    <source>
        <dbReference type="Proteomes" id="UP001370100"/>
    </source>
</evidence>
<accession>A0ABU8N9V9</accession>
<dbReference type="EMBL" id="JBBEGL010000005">
    <property type="protein sequence ID" value="MEJ2888682.1"/>
    <property type="molecule type" value="Genomic_DNA"/>
</dbReference>